<dbReference type="PROSITE" id="PS50994">
    <property type="entry name" value="INTEGRASE"/>
    <property type="match status" value="1"/>
</dbReference>
<dbReference type="InterPro" id="IPR036397">
    <property type="entry name" value="RNaseH_sf"/>
</dbReference>
<dbReference type="InterPro" id="IPR025948">
    <property type="entry name" value="HTH-like_dom"/>
</dbReference>
<name>A0A6N9JIL6_9ACTN</name>
<dbReference type="NCBIfam" id="NF033516">
    <property type="entry name" value="transpos_IS3"/>
    <property type="match status" value="1"/>
</dbReference>
<gene>
    <name evidence="4" type="ORF">GT464_04255</name>
</gene>
<evidence type="ECO:0000259" key="3">
    <source>
        <dbReference type="PROSITE" id="PS50994"/>
    </source>
</evidence>
<organism evidence="4 5">
    <name type="scientific">Collinsella aerofaciens</name>
    <dbReference type="NCBI Taxonomy" id="74426"/>
    <lineage>
        <taxon>Bacteria</taxon>
        <taxon>Bacillati</taxon>
        <taxon>Actinomycetota</taxon>
        <taxon>Coriobacteriia</taxon>
        <taxon>Coriobacteriales</taxon>
        <taxon>Coriobacteriaceae</taxon>
        <taxon>Collinsella</taxon>
    </lineage>
</organism>
<evidence type="ECO:0000313" key="5">
    <source>
        <dbReference type="Proteomes" id="UP000469380"/>
    </source>
</evidence>
<dbReference type="PANTHER" id="PTHR46889">
    <property type="entry name" value="TRANSPOSASE INSF FOR INSERTION SEQUENCE IS3B-RELATED"/>
    <property type="match status" value="1"/>
</dbReference>
<dbReference type="AlphaFoldDB" id="A0A6N9JIL6"/>
<dbReference type="SUPFAM" id="SSF53098">
    <property type="entry name" value="Ribonuclease H-like"/>
    <property type="match status" value="1"/>
</dbReference>
<dbReference type="RefSeq" id="WP_161160205.1">
    <property type="nucleotide sequence ID" value="NZ_WWSR01000005.1"/>
</dbReference>
<feature type="region of interest" description="Disordered" evidence="2">
    <location>
        <begin position="1"/>
        <end position="45"/>
    </location>
</feature>
<evidence type="ECO:0000256" key="1">
    <source>
        <dbReference type="ARBA" id="ARBA00002286"/>
    </source>
</evidence>
<accession>A0A6N9JIL6</accession>
<dbReference type="Pfam" id="PF13276">
    <property type="entry name" value="HTH_21"/>
    <property type="match status" value="1"/>
</dbReference>
<dbReference type="Gene3D" id="3.30.420.10">
    <property type="entry name" value="Ribonuclease H-like superfamily/Ribonuclease H"/>
    <property type="match status" value="1"/>
</dbReference>
<proteinExistence type="predicted"/>
<evidence type="ECO:0000256" key="2">
    <source>
        <dbReference type="SAM" id="MobiDB-lite"/>
    </source>
</evidence>
<evidence type="ECO:0000313" key="4">
    <source>
        <dbReference type="EMBL" id="MZJ39168.1"/>
    </source>
</evidence>
<protein>
    <submittedName>
        <fullName evidence="4">IS3 family transposase</fullName>
    </submittedName>
</protein>
<dbReference type="GO" id="GO:0015074">
    <property type="term" value="P:DNA integration"/>
    <property type="evidence" value="ECO:0007669"/>
    <property type="project" value="InterPro"/>
</dbReference>
<comment type="caution">
    <text evidence="4">The sequence shown here is derived from an EMBL/GenBank/DDBJ whole genome shotgun (WGS) entry which is preliminary data.</text>
</comment>
<dbReference type="Pfam" id="PF13333">
    <property type="entry name" value="rve_2"/>
    <property type="match status" value="1"/>
</dbReference>
<dbReference type="Proteomes" id="UP000469380">
    <property type="component" value="Unassembled WGS sequence"/>
</dbReference>
<comment type="function">
    <text evidence="1">Involved in the transposition of the insertion sequence.</text>
</comment>
<dbReference type="InterPro" id="IPR001584">
    <property type="entry name" value="Integrase_cat-core"/>
</dbReference>
<dbReference type="GO" id="GO:0003676">
    <property type="term" value="F:nucleic acid binding"/>
    <property type="evidence" value="ECO:0007669"/>
    <property type="project" value="InterPro"/>
</dbReference>
<sequence length="344" mass="39745">MGPRIRGDGRRRIPRKRLPEDQQGLRDREAQEEGRGARARERDTKKFPGLLESRPCVRFEFLKEHRGEIGPIKKACGLMKVSKSGFYEYLGRKKSDAQIEREAIEGFVVEAFERHKGRYGYRRINRELRKSGIVVSEKRVLRIMQKLGLAGKGATRKHRIQKKVEPGDPRLNLVERAFTVGERNRLWVGDITYIPTREGWLYLAAVIDAFSRKVVGWSMSERITEKVAIDAMEQAVGREGPPDDGSLVFHDDQGAQYTSRSFQRCLDSHGIVQSVSRPGTPLDNAVAKSFFKTLKRELVKERSYGTRDEAKQDIFKYIELYYNRVRMHSTLGYMSPVEYERQYA</sequence>
<feature type="domain" description="Integrase catalytic" evidence="3">
    <location>
        <begin position="165"/>
        <end position="344"/>
    </location>
</feature>
<reference evidence="4 5" key="1">
    <citation type="journal article" date="2019" name="Nat. Med.">
        <title>A library of human gut bacterial isolates paired with longitudinal multiomics data enables mechanistic microbiome research.</title>
        <authorList>
            <person name="Poyet M."/>
            <person name="Groussin M."/>
            <person name="Gibbons S.M."/>
            <person name="Avila-Pacheco J."/>
            <person name="Jiang X."/>
            <person name="Kearney S.M."/>
            <person name="Perrotta A.R."/>
            <person name="Berdy B."/>
            <person name="Zhao S."/>
            <person name="Lieberman T.D."/>
            <person name="Swanson P.K."/>
            <person name="Smith M."/>
            <person name="Roesemann S."/>
            <person name="Alexander J.E."/>
            <person name="Rich S.A."/>
            <person name="Livny J."/>
            <person name="Vlamakis H."/>
            <person name="Clish C."/>
            <person name="Bullock K."/>
            <person name="Deik A."/>
            <person name="Scott J."/>
            <person name="Pierce K.A."/>
            <person name="Xavier R.J."/>
            <person name="Alm E.J."/>
        </authorList>
    </citation>
    <scope>NUCLEOTIDE SEQUENCE [LARGE SCALE GENOMIC DNA]</scope>
    <source>
        <strain evidence="4 5">BIOML-A20</strain>
    </source>
</reference>
<dbReference type="InterPro" id="IPR012337">
    <property type="entry name" value="RNaseH-like_sf"/>
</dbReference>
<dbReference type="InterPro" id="IPR048020">
    <property type="entry name" value="Transpos_IS3"/>
</dbReference>
<dbReference type="EMBL" id="WWSR01000005">
    <property type="protein sequence ID" value="MZJ39168.1"/>
    <property type="molecule type" value="Genomic_DNA"/>
</dbReference>
<dbReference type="Pfam" id="PF00665">
    <property type="entry name" value="rve"/>
    <property type="match status" value="1"/>
</dbReference>
<dbReference type="InterPro" id="IPR050900">
    <property type="entry name" value="Transposase_IS3/IS150/IS904"/>
</dbReference>